<dbReference type="InterPro" id="IPR015940">
    <property type="entry name" value="UBA"/>
</dbReference>
<feature type="transmembrane region" description="Helical" evidence="6">
    <location>
        <begin position="556"/>
        <end position="575"/>
    </location>
</feature>
<keyword evidence="4 6" id="KW-1133">Transmembrane helix</keyword>
<evidence type="ECO:0000256" key="6">
    <source>
        <dbReference type="SAM" id="Phobius"/>
    </source>
</evidence>
<evidence type="ECO:0000256" key="5">
    <source>
        <dbReference type="ARBA" id="ARBA00023136"/>
    </source>
</evidence>
<dbReference type="InterPro" id="IPR036047">
    <property type="entry name" value="F-box-like_dom_sf"/>
</dbReference>
<dbReference type="SUPFAM" id="SSF81383">
    <property type="entry name" value="F-box domain"/>
    <property type="match status" value="1"/>
</dbReference>
<feature type="transmembrane region" description="Helical" evidence="6">
    <location>
        <begin position="460"/>
        <end position="486"/>
    </location>
</feature>
<dbReference type="Gene3D" id="1.20.1280.50">
    <property type="match status" value="1"/>
</dbReference>
<dbReference type="InterPro" id="IPR022764">
    <property type="entry name" value="Peptidase_S54_rhomboid_dom"/>
</dbReference>
<gene>
    <name evidence="9" type="ORF">C24_LOCUS10448</name>
</gene>
<dbReference type="InterPro" id="IPR009060">
    <property type="entry name" value="UBA-like_sf"/>
</dbReference>
<organism evidence="9 10">
    <name type="scientific">Arabidopsis thaliana</name>
    <name type="common">Mouse-ear cress</name>
    <dbReference type="NCBI Taxonomy" id="3702"/>
    <lineage>
        <taxon>Eukaryota</taxon>
        <taxon>Viridiplantae</taxon>
        <taxon>Streptophyta</taxon>
        <taxon>Embryophyta</taxon>
        <taxon>Tracheophyta</taxon>
        <taxon>Spermatophyta</taxon>
        <taxon>Magnoliopsida</taxon>
        <taxon>eudicotyledons</taxon>
        <taxon>Gunneridae</taxon>
        <taxon>Pentapetalae</taxon>
        <taxon>rosids</taxon>
        <taxon>malvids</taxon>
        <taxon>Brassicales</taxon>
        <taxon>Brassicaceae</taxon>
        <taxon>Camelineae</taxon>
        <taxon>Arabidopsis</taxon>
    </lineage>
</organism>
<proteinExistence type="inferred from homology"/>
<evidence type="ECO:0000313" key="10">
    <source>
        <dbReference type="Proteomes" id="UP000434276"/>
    </source>
</evidence>
<feature type="transmembrane region" description="Helical" evidence="6">
    <location>
        <begin position="581"/>
        <end position="600"/>
    </location>
</feature>
<dbReference type="PROSITE" id="PS50181">
    <property type="entry name" value="FBOX"/>
    <property type="match status" value="1"/>
</dbReference>
<feature type="transmembrane region" description="Helical" evidence="6">
    <location>
        <begin position="423"/>
        <end position="440"/>
    </location>
</feature>
<dbReference type="SUPFAM" id="SSF144091">
    <property type="entry name" value="Rhomboid-like"/>
    <property type="match status" value="1"/>
</dbReference>
<dbReference type="Proteomes" id="UP000434276">
    <property type="component" value="Unassembled WGS sequence"/>
</dbReference>
<evidence type="ECO:0000256" key="4">
    <source>
        <dbReference type="ARBA" id="ARBA00022989"/>
    </source>
</evidence>
<reference evidence="9 10" key="1">
    <citation type="submission" date="2019-12" db="EMBL/GenBank/DDBJ databases">
        <authorList>
            <person name="Jiao W.-B."/>
            <person name="Schneeberger K."/>
        </authorList>
    </citation>
    <scope>NUCLEOTIDE SEQUENCE [LARGE SCALE GENOMIC DNA]</scope>
    <source>
        <strain evidence="10">cv. C24</strain>
    </source>
</reference>
<comment type="subcellular location">
    <subcellularLocation>
        <location evidence="1">Membrane</location>
        <topology evidence="1">Multi-pass membrane protein</topology>
    </subcellularLocation>
</comment>
<dbReference type="Pfam" id="PF00627">
    <property type="entry name" value="UBA"/>
    <property type="match status" value="1"/>
</dbReference>
<dbReference type="Pfam" id="PF00646">
    <property type="entry name" value="F-box"/>
    <property type="match status" value="1"/>
</dbReference>
<evidence type="ECO:0000259" key="8">
    <source>
        <dbReference type="PROSITE" id="PS50181"/>
    </source>
</evidence>
<name>A0A5S9X5Y2_ARATH</name>
<evidence type="ECO:0008006" key="11">
    <source>
        <dbReference type="Google" id="ProtNLM"/>
    </source>
</evidence>
<accession>A0A5S9X5Y2</accession>
<evidence type="ECO:0000313" key="9">
    <source>
        <dbReference type="EMBL" id="CAA0376095.1"/>
    </source>
</evidence>
<dbReference type="Pfam" id="PF01694">
    <property type="entry name" value="Rhomboid"/>
    <property type="match status" value="1"/>
</dbReference>
<feature type="transmembrane region" description="Helical" evidence="6">
    <location>
        <begin position="6"/>
        <end position="27"/>
    </location>
</feature>
<dbReference type="EMBL" id="CACSHJ010000088">
    <property type="protein sequence ID" value="CAA0376095.1"/>
    <property type="molecule type" value="Genomic_DNA"/>
</dbReference>
<dbReference type="GO" id="GO:0016020">
    <property type="term" value="C:membrane"/>
    <property type="evidence" value="ECO:0007669"/>
    <property type="project" value="UniProtKB-SubCell"/>
</dbReference>
<dbReference type="PANTHER" id="PTHR31482">
    <property type="entry name" value="ESTS AU081301(E20138)"/>
    <property type="match status" value="1"/>
</dbReference>
<keyword evidence="5 6" id="KW-0472">Membrane</keyword>
<feature type="transmembrane region" description="Helical" evidence="6">
    <location>
        <begin position="498"/>
        <end position="519"/>
    </location>
</feature>
<dbReference type="Gene3D" id="1.10.8.10">
    <property type="entry name" value="DNA helicase RuvA subunit, C-terminal domain"/>
    <property type="match status" value="1"/>
</dbReference>
<dbReference type="AlphaFoldDB" id="A0A5S9X5Y2"/>
<dbReference type="SUPFAM" id="SSF46934">
    <property type="entry name" value="UBA-like"/>
    <property type="match status" value="1"/>
</dbReference>
<dbReference type="OrthoDB" id="512036at2759"/>
<dbReference type="PROSITE" id="PS50030">
    <property type="entry name" value="UBA"/>
    <property type="match status" value="1"/>
</dbReference>
<dbReference type="ExpressionAtlas" id="A0A5S9X5Y2">
    <property type="expression patterns" value="baseline and differential"/>
</dbReference>
<comment type="similarity">
    <text evidence="2">Belongs to the peptidase S54 family.</text>
</comment>
<feature type="domain" description="UBA" evidence="7">
    <location>
        <begin position="618"/>
        <end position="658"/>
    </location>
</feature>
<protein>
    <recommendedName>
        <fullName evidence="11">UBA domain-containing protein</fullName>
    </recommendedName>
</protein>
<dbReference type="PANTHER" id="PTHR31482:SF17">
    <property type="entry name" value="F-BOX DOMAIN-CONTAINING PROTEIN"/>
    <property type="match status" value="1"/>
</dbReference>
<dbReference type="InterPro" id="IPR001810">
    <property type="entry name" value="F-box_dom"/>
</dbReference>
<keyword evidence="3 6" id="KW-0812">Transmembrane</keyword>
<evidence type="ECO:0000259" key="7">
    <source>
        <dbReference type="PROSITE" id="PS50030"/>
    </source>
</evidence>
<evidence type="ECO:0000256" key="1">
    <source>
        <dbReference type="ARBA" id="ARBA00004141"/>
    </source>
</evidence>
<evidence type="ECO:0000256" key="3">
    <source>
        <dbReference type="ARBA" id="ARBA00022692"/>
    </source>
</evidence>
<dbReference type="GO" id="GO:0004252">
    <property type="term" value="F:serine-type endopeptidase activity"/>
    <property type="evidence" value="ECO:0007669"/>
    <property type="project" value="InterPro"/>
</dbReference>
<evidence type="ECO:0000256" key="2">
    <source>
        <dbReference type="ARBA" id="ARBA00009045"/>
    </source>
</evidence>
<sequence length="661" mass="75731">MEKQYLTFLSFCFSNTICGFLIVSWLARSIIRNGIRTLTRRKETKRKKKNQEDENKMSLLDLPDLTLDCILEKLSPSELCAMASVCSELRDKCVSDHLWEKHMEKKWGRLMRDAAIQEWKSHVATIMRCLTSSSSRKSKPNWSSRFVANLKPFAWLSSNHGCENRGSSSYFAPIDSVMYWYSNLENGKFWFPAQVYNRENGHVGFMMSCYDAKIRYDFKTDTFQARYSAHGRRAAEEKVTWQRLRPSQDDTKSRDLHVSDCLHGLRPGDHFEIQWRRTKEFPYGWWFGIVGHLQNCDGLQNCRCDSDENVVMEFRQFRPESPWRRTVIKRKDHRETGNEENGFYGGVKKLGTEEEISTWKQLWPSQALEFSETSLRRKFIGGDLRRYTEAPISQFRDELASAIVSVHPIKMNGGPSGFNNAPVTKAFVIATALFTVFFGIRGGSSKLGLSYQDIFEKFRIWKLIISAFAFSSTTQLLSGLYLLYFFRVFERQIGSNKYSVFIFFSGFVSLILETILLSLTKDPTANLLTSGPYALVFASFVPFFLDIPVTKRFGVLGVHFSDKSFIYLAGVQLLLSSWKMSIFTGICGIIAGSLYRLNIFGIRKAKRAYRAPMPSTTEPSEEAIATLVSMGFDQNAARQALVHARNDVNAATNILLEAHSH</sequence>
<feature type="domain" description="F-box" evidence="8">
    <location>
        <begin position="56"/>
        <end position="102"/>
    </location>
</feature>
<dbReference type="Gene3D" id="1.20.1540.10">
    <property type="entry name" value="Rhomboid-like"/>
    <property type="match status" value="1"/>
</dbReference>
<dbReference type="SMART" id="SM00165">
    <property type="entry name" value="UBA"/>
    <property type="match status" value="1"/>
</dbReference>
<dbReference type="InterPro" id="IPR035952">
    <property type="entry name" value="Rhomboid-like_sf"/>
</dbReference>
<dbReference type="SMART" id="SM00256">
    <property type="entry name" value="FBOX"/>
    <property type="match status" value="1"/>
</dbReference>
<feature type="transmembrane region" description="Helical" evidence="6">
    <location>
        <begin position="531"/>
        <end position="549"/>
    </location>
</feature>